<dbReference type="InterPro" id="IPR025261">
    <property type="entry name" value="Atos-like_cons_dom"/>
</dbReference>
<evidence type="ECO:0000259" key="2">
    <source>
        <dbReference type="SMART" id="SM01177"/>
    </source>
</evidence>
<dbReference type="SMART" id="SM01177">
    <property type="entry name" value="DUF4210"/>
    <property type="match status" value="1"/>
</dbReference>
<name>C5FHD6_ARTOC</name>
<feature type="compositionally biased region" description="Polar residues" evidence="1">
    <location>
        <begin position="295"/>
        <end position="310"/>
    </location>
</feature>
<feature type="region of interest" description="Disordered" evidence="1">
    <location>
        <begin position="204"/>
        <end position="223"/>
    </location>
</feature>
<dbReference type="Pfam" id="PF13915">
    <property type="entry name" value="DUF4210"/>
    <property type="match status" value="1"/>
</dbReference>
<feature type="region of interest" description="Disordered" evidence="1">
    <location>
        <begin position="21"/>
        <end position="43"/>
    </location>
</feature>
<dbReference type="EMBL" id="DS995702">
    <property type="protein sequence ID" value="EEQ28855.1"/>
    <property type="molecule type" value="Genomic_DNA"/>
</dbReference>
<dbReference type="GeneID" id="9227718"/>
<dbReference type="Pfam" id="PF13889">
    <property type="entry name" value="Chromosome_seg"/>
    <property type="match status" value="1"/>
</dbReference>
<feature type="region of interest" description="Disordered" evidence="1">
    <location>
        <begin position="56"/>
        <end position="88"/>
    </location>
</feature>
<dbReference type="VEuPathDB" id="FungiDB:MCYG_01674"/>
<feature type="region of interest" description="Disordered" evidence="1">
    <location>
        <begin position="104"/>
        <end position="169"/>
    </location>
</feature>
<feature type="compositionally biased region" description="Basic and acidic residues" evidence="1">
    <location>
        <begin position="73"/>
        <end position="85"/>
    </location>
</feature>
<dbReference type="InterPro" id="IPR051506">
    <property type="entry name" value="ATOS_Transcription_Regulators"/>
</dbReference>
<dbReference type="InterPro" id="IPR033473">
    <property type="entry name" value="Atos-like_C"/>
</dbReference>
<dbReference type="PANTHER" id="PTHR13199:SF11">
    <property type="entry name" value="PROTEIN ATOSSA"/>
    <property type="match status" value="1"/>
</dbReference>
<protein>
    <recommendedName>
        <fullName evidence="2">Atos-like conserved domain-containing protein</fullName>
    </recommendedName>
</protein>
<dbReference type="STRING" id="554155.C5FHD6"/>
<feature type="region of interest" description="Disordered" evidence="1">
    <location>
        <begin position="607"/>
        <end position="735"/>
    </location>
</feature>
<dbReference type="Proteomes" id="UP000002035">
    <property type="component" value="Unassembled WGS sequence"/>
</dbReference>
<dbReference type="AlphaFoldDB" id="C5FHD6"/>
<feature type="region of interest" description="Disordered" evidence="1">
    <location>
        <begin position="748"/>
        <end position="787"/>
    </location>
</feature>
<organism evidence="3 4">
    <name type="scientific">Arthroderma otae (strain ATCC MYA-4605 / CBS 113480)</name>
    <name type="common">Microsporum canis</name>
    <dbReference type="NCBI Taxonomy" id="554155"/>
    <lineage>
        <taxon>Eukaryota</taxon>
        <taxon>Fungi</taxon>
        <taxon>Dikarya</taxon>
        <taxon>Ascomycota</taxon>
        <taxon>Pezizomycotina</taxon>
        <taxon>Eurotiomycetes</taxon>
        <taxon>Eurotiomycetidae</taxon>
        <taxon>Onygenales</taxon>
        <taxon>Arthrodermataceae</taxon>
        <taxon>Microsporum</taxon>
    </lineage>
</organism>
<evidence type="ECO:0000313" key="3">
    <source>
        <dbReference type="EMBL" id="EEQ28855.1"/>
    </source>
</evidence>
<accession>C5FHD6</accession>
<feature type="compositionally biased region" description="Low complexity" evidence="1">
    <location>
        <begin position="757"/>
        <end position="771"/>
    </location>
</feature>
<evidence type="ECO:0000313" key="4">
    <source>
        <dbReference type="Proteomes" id="UP000002035"/>
    </source>
</evidence>
<feature type="region of interest" description="Disordered" evidence="1">
    <location>
        <begin position="257"/>
        <end position="333"/>
    </location>
</feature>
<proteinExistence type="predicted"/>
<feature type="compositionally biased region" description="Basic residues" evidence="1">
    <location>
        <begin position="425"/>
        <end position="434"/>
    </location>
</feature>
<dbReference type="OrthoDB" id="8625101at2759"/>
<sequence>MPVFHPEDQGREYSCWSPALPLRRPVTPQQHHHHHQEQPDVAVEEAVEDEIMIDQSSLEQGMETPRHGPQTSSREELIRRIKDGESPTWVPNRALEEYFATHGDSPFERLEEKKRKSSPLLPPVELEQSPEQEKAPSYRSCGSPVSIERPRSALHSGDFREGSPKPLGIEQLAQSSSYQEPGWVDSNVHIPPPLDPFAGVSFNHRQALGSPSGRSRAPSLGSVPSSYVLKAPTSPLVIQANNPDLDFSLKDEHMDVCSAGSEKASRRRTLPPETFRNFPSSSSPPSYYQAHQPRRSITSMRSLQVASSPQGGPDFYRPRRPSQSAEASPLHHASMVGSYEESILRGRMSTNPSKPLDFTAEIGVLGKGNCKSNLRCPPHVMVPFPAVFYSYSGSASGKNIADDSPSPYVGFIDLENSLPGESRAAAKKPKKQVAPRKCPCHPPEEIASSDLSLSPRGELRAREKRSRRSQSPKSPPGGCYRIPQQGQLQIIIKNPNKTAVKLFLVPYDLEGMEPGTKTFIRQRSYSTGPAVDIPQASPTPDSQDKPVLRYLIHINICCPSRGRFYLYSGIRAVFANRVPDGKEKLRNELQYPEPRFSAYKVSKESARFAAEKAQQHRRRSSGIRLGGSSRDQDRDQISPSSSFDSRPLQPASALQNSPSLHPQMPGLLNFRRHPEDRDDTFSSPLYMPPTAWRMRPSAGMLDTFDGISGASTSPRSKTTSFTTSFNTHPPSQDIQQQLSLPPLQSMHNFQVPRQHPRPSSRSSNAESLLSLKLRDLNESSPSHTQPS</sequence>
<dbReference type="HOGENOM" id="CLU_010290_0_0_1"/>
<feature type="compositionally biased region" description="Low complexity" evidence="1">
    <location>
        <begin position="711"/>
        <end position="735"/>
    </location>
</feature>
<dbReference type="RefSeq" id="XP_002848740.1">
    <property type="nucleotide sequence ID" value="XM_002848694.1"/>
</dbReference>
<feature type="compositionally biased region" description="Polar residues" evidence="1">
    <location>
        <begin position="778"/>
        <end position="787"/>
    </location>
</feature>
<keyword evidence="4" id="KW-1185">Reference proteome</keyword>
<gene>
    <name evidence="3" type="ORF">MCYG_01674</name>
</gene>
<dbReference type="OMA" id="CKANLKC"/>
<feature type="region of interest" description="Disordered" evidence="1">
    <location>
        <begin position="422"/>
        <end position="482"/>
    </location>
</feature>
<dbReference type="PANTHER" id="PTHR13199">
    <property type="entry name" value="GH03947P"/>
    <property type="match status" value="1"/>
</dbReference>
<dbReference type="eggNOG" id="KOG2306">
    <property type="taxonomic scope" value="Eukaryota"/>
</dbReference>
<feature type="domain" description="Atos-like conserved" evidence="2">
    <location>
        <begin position="335"/>
        <end position="409"/>
    </location>
</feature>
<feature type="compositionally biased region" description="Basic and acidic residues" evidence="1">
    <location>
        <begin position="105"/>
        <end position="114"/>
    </location>
</feature>
<evidence type="ECO:0000256" key="1">
    <source>
        <dbReference type="SAM" id="MobiDB-lite"/>
    </source>
</evidence>
<reference evidence="4" key="1">
    <citation type="journal article" date="2012" name="MBio">
        <title>Comparative genome analysis of Trichophyton rubrum and related dermatophytes reveals candidate genes involved in infection.</title>
        <authorList>
            <person name="Martinez D.A."/>
            <person name="Oliver B.G."/>
            <person name="Graeser Y."/>
            <person name="Goldberg J.M."/>
            <person name="Li W."/>
            <person name="Martinez-Rossi N.M."/>
            <person name="Monod M."/>
            <person name="Shelest E."/>
            <person name="Barton R.C."/>
            <person name="Birch E."/>
            <person name="Brakhage A.A."/>
            <person name="Chen Z."/>
            <person name="Gurr S.J."/>
            <person name="Heiman D."/>
            <person name="Heitman J."/>
            <person name="Kosti I."/>
            <person name="Rossi A."/>
            <person name="Saif S."/>
            <person name="Samalova M."/>
            <person name="Saunders C.W."/>
            <person name="Shea T."/>
            <person name="Summerbell R.C."/>
            <person name="Xu J."/>
            <person name="Young S."/>
            <person name="Zeng Q."/>
            <person name="Birren B.W."/>
            <person name="Cuomo C.A."/>
            <person name="White T.C."/>
        </authorList>
    </citation>
    <scope>NUCLEOTIDE SEQUENCE [LARGE SCALE GENOMIC DNA]</scope>
    <source>
        <strain evidence="4">ATCC MYA-4605 / CBS 113480</strain>
    </source>
</reference>